<evidence type="ECO:0000313" key="1">
    <source>
        <dbReference type="EMBL" id="MBX66704.1"/>
    </source>
</evidence>
<reference evidence="1" key="1">
    <citation type="submission" date="2018-02" db="EMBL/GenBank/DDBJ databases">
        <title>Rhizophora mucronata_Transcriptome.</title>
        <authorList>
            <person name="Meera S.P."/>
            <person name="Sreeshan A."/>
            <person name="Augustine A."/>
        </authorList>
    </citation>
    <scope>NUCLEOTIDE SEQUENCE</scope>
    <source>
        <tissue evidence="1">Leaf</tissue>
    </source>
</reference>
<dbReference type="AlphaFoldDB" id="A0A2P2QIH0"/>
<organism evidence="1">
    <name type="scientific">Rhizophora mucronata</name>
    <name type="common">Asiatic mangrove</name>
    <dbReference type="NCBI Taxonomy" id="61149"/>
    <lineage>
        <taxon>Eukaryota</taxon>
        <taxon>Viridiplantae</taxon>
        <taxon>Streptophyta</taxon>
        <taxon>Embryophyta</taxon>
        <taxon>Tracheophyta</taxon>
        <taxon>Spermatophyta</taxon>
        <taxon>Magnoliopsida</taxon>
        <taxon>eudicotyledons</taxon>
        <taxon>Gunneridae</taxon>
        <taxon>Pentapetalae</taxon>
        <taxon>rosids</taxon>
        <taxon>fabids</taxon>
        <taxon>Malpighiales</taxon>
        <taxon>Rhizophoraceae</taxon>
        <taxon>Rhizophora</taxon>
    </lineage>
</organism>
<sequence length="47" mass="4998">MSNFCDKYSVYQMGLASFTLAVTFLIDTGLGLAMPNTSSEFNSGAVP</sequence>
<protein>
    <submittedName>
        <fullName evidence="1">Uncharacterized protein</fullName>
    </submittedName>
</protein>
<name>A0A2P2QIH0_RHIMU</name>
<proteinExistence type="predicted"/>
<dbReference type="EMBL" id="GGEC01086220">
    <property type="protein sequence ID" value="MBX66704.1"/>
    <property type="molecule type" value="Transcribed_RNA"/>
</dbReference>
<accession>A0A2P2QIH0</accession>